<dbReference type="AlphaFoldDB" id="A0A0C9ZP00"/>
<name>A0A0C9ZP00_9AGAM</name>
<sequence length="65" mass="7456">MSSDNPESAKATIRQWNLHKDKIPGTGSDVQIITSRMISTQMDPTHRKIVDSRRNDYARTVGWRT</sequence>
<reference evidence="2" key="2">
    <citation type="submission" date="2015-01" db="EMBL/GenBank/DDBJ databases">
        <title>Evolutionary Origins and Diversification of the Mycorrhizal Mutualists.</title>
        <authorList>
            <consortium name="DOE Joint Genome Institute"/>
            <consortium name="Mycorrhizal Genomics Consortium"/>
            <person name="Kohler A."/>
            <person name="Kuo A."/>
            <person name="Nagy L.G."/>
            <person name="Floudas D."/>
            <person name="Copeland A."/>
            <person name="Barry K.W."/>
            <person name="Cichocki N."/>
            <person name="Veneault-Fourrey C."/>
            <person name="LaButti K."/>
            <person name="Lindquist E.A."/>
            <person name="Lipzen A."/>
            <person name="Lundell T."/>
            <person name="Morin E."/>
            <person name="Murat C."/>
            <person name="Riley R."/>
            <person name="Ohm R."/>
            <person name="Sun H."/>
            <person name="Tunlid A."/>
            <person name="Henrissat B."/>
            <person name="Grigoriev I.V."/>
            <person name="Hibbett D.S."/>
            <person name="Martin F."/>
        </authorList>
    </citation>
    <scope>NUCLEOTIDE SEQUENCE [LARGE SCALE GENOMIC DNA]</scope>
    <source>
        <strain evidence="2">441</strain>
    </source>
</reference>
<proteinExistence type="predicted"/>
<protein>
    <submittedName>
        <fullName evidence="1">Uncharacterized protein</fullName>
    </submittedName>
</protein>
<keyword evidence="2" id="KW-1185">Reference proteome</keyword>
<dbReference type="HOGENOM" id="CLU_2850537_0_0_1"/>
<gene>
    <name evidence="1" type="ORF">PISMIDRAFT_670016</name>
</gene>
<dbReference type="Proteomes" id="UP000054018">
    <property type="component" value="Unassembled WGS sequence"/>
</dbReference>
<evidence type="ECO:0000313" key="2">
    <source>
        <dbReference type="Proteomes" id="UP000054018"/>
    </source>
</evidence>
<organism evidence="1 2">
    <name type="scientific">Pisolithus microcarpus 441</name>
    <dbReference type="NCBI Taxonomy" id="765257"/>
    <lineage>
        <taxon>Eukaryota</taxon>
        <taxon>Fungi</taxon>
        <taxon>Dikarya</taxon>
        <taxon>Basidiomycota</taxon>
        <taxon>Agaricomycotina</taxon>
        <taxon>Agaricomycetes</taxon>
        <taxon>Agaricomycetidae</taxon>
        <taxon>Boletales</taxon>
        <taxon>Sclerodermatineae</taxon>
        <taxon>Pisolithaceae</taxon>
        <taxon>Pisolithus</taxon>
    </lineage>
</organism>
<accession>A0A0C9ZP00</accession>
<dbReference type="EMBL" id="KN833685">
    <property type="protein sequence ID" value="KIK31071.1"/>
    <property type="molecule type" value="Genomic_DNA"/>
</dbReference>
<evidence type="ECO:0000313" key="1">
    <source>
        <dbReference type="EMBL" id="KIK31071.1"/>
    </source>
</evidence>
<reference evidence="1 2" key="1">
    <citation type="submission" date="2014-04" db="EMBL/GenBank/DDBJ databases">
        <authorList>
            <consortium name="DOE Joint Genome Institute"/>
            <person name="Kuo A."/>
            <person name="Kohler A."/>
            <person name="Costa M.D."/>
            <person name="Nagy L.G."/>
            <person name="Floudas D."/>
            <person name="Copeland A."/>
            <person name="Barry K.W."/>
            <person name="Cichocki N."/>
            <person name="Veneault-Fourrey C."/>
            <person name="LaButti K."/>
            <person name="Lindquist E.A."/>
            <person name="Lipzen A."/>
            <person name="Lundell T."/>
            <person name="Morin E."/>
            <person name="Murat C."/>
            <person name="Sun H."/>
            <person name="Tunlid A."/>
            <person name="Henrissat B."/>
            <person name="Grigoriev I.V."/>
            <person name="Hibbett D.S."/>
            <person name="Martin F."/>
            <person name="Nordberg H.P."/>
            <person name="Cantor M.N."/>
            <person name="Hua S.X."/>
        </authorList>
    </citation>
    <scope>NUCLEOTIDE SEQUENCE [LARGE SCALE GENOMIC DNA]</scope>
    <source>
        <strain evidence="1 2">441</strain>
    </source>
</reference>